<dbReference type="Proteomes" id="UP000332933">
    <property type="component" value="Unassembled WGS sequence"/>
</dbReference>
<feature type="transmembrane region" description="Helical" evidence="1">
    <location>
        <begin position="12"/>
        <end position="35"/>
    </location>
</feature>
<evidence type="ECO:0000313" key="3">
    <source>
        <dbReference type="EMBL" id="VFT86306.1"/>
    </source>
</evidence>
<protein>
    <submittedName>
        <fullName evidence="3">Aste57867_9426 protein</fullName>
    </submittedName>
</protein>
<dbReference type="EMBL" id="CAADRA010005162">
    <property type="protein sequence ID" value="VFT86306.1"/>
    <property type="molecule type" value="Genomic_DNA"/>
</dbReference>
<dbReference type="AlphaFoldDB" id="A0A485KN54"/>
<gene>
    <name evidence="3" type="primary">Aste57867_9426</name>
    <name evidence="2" type="ORF">As57867_009390</name>
    <name evidence="3" type="ORF">ASTE57867_9426</name>
</gene>
<sequence>MTYMLVGEATSIQTKIIAGLCTLFLFFVFLIMITWDRYGKEVSALYEARLENTTRPADADEDEFKAYKSLPTFFYEYAKKKKP</sequence>
<reference evidence="2" key="2">
    <citation type="submission" date="2019-06" db="EMBL/GenBank/DDBJ databases">
        <title>Genomics analysis of Aphanomyces spp. identifies a new class of oomycete effector associated with host adaptation.</title>
        <authorList>
            <person name="Gaulin E."/>
        </authorList>
    </citation>
    <scope>NUCLEOTIDE SEQUENCE</scope>
    <source>
        <strain evidence="2">CBS 578.67</strain>
    </source>
</reference>
<dbReference type="OrthoDB" id="76324at2759"/>
<keyword evidence="1" id="KW-0812">Transmembrane</keyword>
<name>A0A485KN54_9STRA</name>
<accession>A0A485KN54</accession>
<reference evidence="3 4" key="1">
    <citation type="submission" date="2019-03" db="EMBL/GenBank/DDBJ databases">
        <authorList>
            <person name="Gaulin E."/>
            <person name="Dumas B."/>
        </authorList>
    </citation>
    <scope>NUCLEOTIDE SEQUENCE [LARGE SCALE GENOMIC DNA]</scope>
    <source>
        <strain evidence="3">CBS 568.67</strain>
    </source>
</reference>
<proteinExistence type="predicted"/>
<keyword evidence="1" id="KW-0472">Membrane</keyword>
<keyword evidence="4" id="KW-1185">Reference proteome</keyword>
<keyword evidence="1" id="KW-1133">Transmembrane helix</keyword>
<dbReference type="EMBL" id="VJMH01005141">
    <property type="protein sequence ID" value="KAF0700040.1"/>
    <property type="molecule type" value="Genomic_DNA"/>
</dbReference>
<evidence type="ECO:0000313" key="2">
    <source>
        <dbReference type="EMBL" id="KAF0700040.1"/>
    </source>
</evidence>
<evidence type="ECO:0000313" key="4">
    <source>
        <dbReference type="Proteomes" id="UP000332933"/>
    </source>
</evidence>
<evidence type="ECO:0000256" key="1">
    <source>
        <dbReference type="SAM" id="Phobius"/>
    </source>
</evidence>
<organism evidence="3 4">
    <name type="scientific">Aphanomyces stellatus</name>
    <dbReference type="NCBI Taxonomy" id="120398"/>
    <lineage>
        <taxon>Eukaryota</taxon>
        <taxon>Sar</taxon>
        <taxon>Stramenopiles</taxon>
        <taxon>Oomycota</taxon>
        <taxon>Saprolegniomycetes</taxon>
        <taxon>Saprolegniales</taxon>
        <taxon>Verrucalvaceae</taxon>
        <taxon>Aphanomyces</taxon>
    </lineage>
</organism>